<keyword evidence="2 6" id="KW-0812">Transmembrane</keyword>
<dbReference type="EMBL" id="MU006561">
    <property type="protein sequence ID" value="KAF2752276.1"/>
    <property type="molecule type" value="Genomic_DNA"/>
</dbReference>
<feature type="transmembrane region" description="Helical" evidence="6">
    <location>
        <begin position="468"/>
        <end position="487"/>
    </location>
</feature>
<dbReference type="GO" id="GO:0016020">
    <property type="term" value="C:membrane"/>
    <property type="evidence" value="ECO:0007669"/>
    <property type="project" value="UniProtKB-SubCell"/>
</dbReference>
<dbReference type="FunFam" id="1.20.1250.20:FF:000011">
    <property type="entry name" value="MFS multidrug transporter, putative"/>
    <property type="match status" value="1"/>
</dbReference>
<feature type="compositionally biased region" description="Low complexity" evidence="5">
    <location>
        <begin position="9"/>
        <end position="24"/>
    </location>
</feature>
<dbReference type="SUPFAM" id="SSF103473">
    <property type="entry name" value="MFS general substrate transporter"/>
    <property type="match status" value="1"/>
</dbReference>
<dbReference type="InterPro" id="IPR020846">
    <property type="entry name" value="MFS_dom"/>
</dbReference>
<feature type="transmembrane region" description="Helical" evidence="6">
    <location>
        <begin position="250"/>
        <end position="272"/>
    </location>
</feature>
<dbReference type="InterPro" id="IPR011701">
    <property type="entry name" value="MFS"/>
</dbReference>
<keyword evidence="4 6" id="KW-0472">Membrane</keyword>
<evidence type="ECO:0000256" key="2">
    <source>
        <dbReference type="ARBA" id="ARBA00022692"/>
    </source>
</evidence>
<sequence>MADVRKPRTTTSRPSSTRSRPSRPGSAPGLNRVLSSQFPDDNSVYYRDDDGDFDECSLRLSRSQRSQAGGGALGDSDSITEDVEKAEESTGDDGEVTLEAIKGGKPDDEDAEAPPPKLEKKKSSRSVKNPNLVTWDSPEDPANPKNWSMKRKWAATFIVSSFTFISPVSSSMISPALQGPGSISEELGITQVVQAQLTLSIFVLAYAIGPLFLGPLSEVYGRVIVLQLSNLFYLVWNLSCGFAQTSTQLLIFRFLSGLGGSAPLAIGGGVLSDCFYPEQRGRAISIYSLAPLLGPAIGPIAGGFIVGEDWRWCFWATSIFTCVVQAFGFFYLQETYAPKLLERKRDKLREENGNQELRTEYEDPDKTLFKILKQAMERPFRLIGTQPIIIVLAIYMAYLYGLMYLMLSTFPRLWTGIYKMPVGTGSLNFISMGLGFFLGTQTTAPLNDALYRRLKKRNNGVGKPEFRVPIMVPASLLVPTGLFWYGWSAQHRLHWIMPNIGACLFCAGTIVSFQCIQTYLVDSYTRYAASAIAAATVLRSLAGFGFPLFAPKMFDALDFGWGNSLLGFIAVALGVPAPFMLWKFGEKLRSRSRYAAG</sequence>
<feature type="transmembrane region" description="Helical" evidence="6">
    <location>
        <begin position="193"/>
        <end position="212"/>
    </location>
</feature>
<dbReference type="Gene3D" id="1.20.1250.20">
    <property type="entry name" value="MFS general substrate transporter like domains"/>
    <property type="match status" value="1"/>
</dbReference>
<evidence type="ECO:0000313" key="8">
    <source>
        <dbReference type="EMBL" id="KAF2752276.1"/>
    </source>
</evidence>
<evidence type="ECO:0000256" key="4">
    <source>
        <dbReference type="ARBA" id="ARBA00023136"/>
    </source>
</evidence>
<evidence type="ECO:0000256" key="5">
    <source>
        <dbReference type="SAM" id="MobiDB-lite"/>
    </source>
</evidence>
<evidence type="ECO:0000256" key="3">
    <source>
        <dbReference type="ARBA" id="ARBA00022989"/>
    </source>
</evidence>
<feature type="transmembrane region" description="Helical" evidence="6">
    <location>
        <begin position="388"/>
        <end position="407"/>
    </location>
</feature>
<feature type="compositionally biased region" description="Low complexity" evidence="5">
    <location>
        <begin position="58"/>
        <end position="67"/>
    </location>
</feature>
<feature type="transmembrane region" description="Helical" evidence="6">
    <location>
        <begin position="284"/>
        <end position="306"/>
    </location>
</feature>
<name>A0A6A6VR59_9PLEO</name>
<proteinExistence type="predicted"/>
<feature type="transmembrane region" description="Helical" evidence="6">
    <location>
        <begin position="561"/>
        <end position="582"/>
    </location>
</feature>
<protein>
    <submittedName>
        <fullName evidence="8">MFS general substrate transporter</fullName>
    </submittedName>
</protein>
<reference evidence="8" key="1">
    <citation type="journal article" date="2020" name="Stud. Mycol.">
        <title>101 Dothideomycetes genomes: a test case for predicting lifestyles and emergence of pathogens.</title>
        <authorList>
            <person name="Haridas S."/>
            <person name="Albert R."/>
            <person name="Binder M."/>
            <person name="Bloem J."/>
            <person name="Labutti K."/>
            <person name="Salamov A."/>
            <person name="Andreopoulos B."/>
            <person name="Baker S."/>
            <person name="Barry K."/>
            <person name="Bills G."/>
            <person name="Bluhm B."/>
            <person name="Cannon C."/>
            <person name="Castanera R."/>
            <person name="Culley D."/>
            <person name="Daum C."/>
            <person name="Ezra D."/>
            <person name="Gonzalez J."/>
            <person name="Henrissat B."/>
            <person name="Kuo A."/>
            <person name="Liang C."/>
            <person name="Lipzen A."/>
            <person name="Lutzoni F."/>
            <person name="Magnuson J."/>
            <person name="Mondo S."/>
            <person name="Nolan M."/>
            <person name="Ohm R."/>
            <person name="Pangilinan J."/>
            <person name="Park H.-J."/>
            <person name="Ramirez L."/>
            <person name="Alfaro M."/>
            <person name="Sun H."/>
            <person name="Tritt A."/>
            <person name="Yoshinaga Y."/>
            <person name="Zwiers L.-H."/>
            <person name="Turgeon B."/>
            <person name="Goodwin S."/>
            <person name="Spatafora J."/>
            <person name="Crous P."/>
            <person name="Grigoriev I."/>
        </authorList>
    </citation>
    <scope>NUCLEOTIDE SEQUENCE</scope>
    <source>
        <strain evidence="8">CBS 119925</strain>
    </source>
</reference>
<dbReference type="Proteomes" id="UP000799440">
    <property type="component" value="Unassembled WGS sequence"/>
</dbReference>
<dbReference type="PANTHER" id="PTHR23502:SF60">
    <property type="entry name" value="MAJOR FACILITATOR SUPERFAMILY (MFS) PROFILE DOMAIN-CONTAINING PROTEIN-RELATED"/>
    <property type="match status" value="1"/>
</dbReference>
<dbReference type="OrthoDB" id="6770063at2759"/>
<feature type="transmembrane region" description="Helical" evidence="6">
    <location>
        <begin position="493"/>
        <end position="515"/>
    </location>
</feature>
<evidence type="ECO:0000256" key="6">
    <source>
        <dbReference type="SAM" id="Phobius"/>
    </source>
</evidence>
<dbReference type="GO" id="GO:0022857">
    <property type="term" value="F:transmembrane transporter activity"/>
    <property type="evidence" value="ECO:0007669"/>
    <property type="project" value="InterPro"/>
</dbReference>
<keyword evidence="3 6" id="KW-1133">Transmembrane helix</keyword>
<dbReference type="PANTHER" id="PTHR23502">
    <property type="entry name" value="MAJOR FACILITATOR SUPERFAMILY"/>
    <property type="match status" value="1"/>
</dbReference>
<comment type="subcellular location">
    <subcellularLocation>
        <location evidence="1">Membrane</location>
        <topology evidence="1">Multi-pass membrane protein</topology>
    </subcellularLocation>
</comment>
<organism evidence="8 9">
    <name type="scientific">Sporormia fimetaria CBS 119925</name>
    <dbReference type="NCBI Taxonomy" id="1340428"/>
    <lineage>
        <taxon>Eukaryota</taxon>
        <taxon>Fungi</taxon>
        <taxon>Dikarya</taxon>
        <taxon>Ascomycota</taxon>
        <taxon>Pezizomycotina</taxon>
        <taxon>Dothideomycetes</taxon>
        <taxon>Pleosporomycetidae</taxon>
        <taxon>Pleosporales</taxon>
        <taxon>Sporormiaceae</taxon>
        <taxon>Sporormia</taxon>
    </lineage>
</organism>
<feature type="domain" description="Major facilitator superfamily (MFS) profile" evidence="7">
    <location>
        <begin position="155"/>
        <end position="589"/>
    </location>
</feature>
<feature type="region of interest" description="Disordered" evidence="5">
    <location>
        <begin position="1"/>
        <end position="146"/>
    </location>
</feature>
<gene>
    <name evidence="8" type="ORF">M011DRAFT_463743</name>
</gene>
<evidence type="ECO:0000313" key="9">
    <source>
        <dbReference type="Proteomes" id="UP000799440"/>
    </source>
</evidence>
<feature type="transmembrane region" description="Helical" evidence="6">
    <location>
        <begin position="312"/>
        <end position="332"/>
    </location>
</feature>
<accession>A0A6A6VR59</accession>
<evidence type="ECO:0000259" key="7">
    <source>
        <dbReference type="PROSITE" id="PS50850"/>
    </source>
</evidence>
<feature type="transmembrane region" description="Helical" evidence="6">
    <location>
        <begin position="527"/>
        <end position="549"/>
    </location>
</feature>
<dbReference type="AlphaFoldDB" id="A0A6A6VR59"/>
<dbReference type="CDD" id="cd17323">
    <property type="entry name" value="MFS_Tpo1_MDR_like"/>
    <property type="match status" value="1"/>
</dbReference>
<dbReference type="InterPro" id="IPR036259">
    <property type="entry name" value="MFS_trans_sf"/>
</dbReference>
<keyword evidence="9" id="KW-1185">Reference proteome</keyword>
<dbReference type="PROSITE" id="PS50850">
    <property type="entry name" value="MFS"/>
    <property type="match status" value="1"/>
</dbReference>
<feature type="transmembrane region" description="Helical" evidence="6">
    <location>
        <begin position="153"/>
        <end position="173"/>
    </location>
</feature>
<evidence type="ECO:0000256" key="1">
    <source>
        <dbReference type="ARBA" id="ARBA00004141"/>
    </source>
</evidence>
<feature type="transmembrane region" description="Helical" evidence="6">
    <location>
        <begin position="219"/>
        <end position="238"/>
    </location>
</feature>
<dbReference type="Pfam" id="PF07690">
    <property type="entry name" value="MFS_1"/>
    <property type="match status" value="1"/>
</dbReference>
<feature type="transmembrane region" description="Helical" evidence="6">
    <location>
        <begin position="427"/>
        <end position="447"/>
    </location>
</feature>